<feature type="transmembrane region" description="Helical" evidence="1">
    <location>
        <begin position="47"/>
        <end position="70"/>
    </location>
</feature>
<feature type="domain" description="Dicarboxylate carrier MatC N-terminal" evidence="2">
    <location>
        <begin position="1"/>
        <end position="146"/>
    </location>
</feature>
<feature type="transmembrane region" description="Helical" evidence="1">
    <location>
        <begin position="333"/>
        <end position="353"/>
    </location>
</feature>
<proteinExistence type="predicted"/>
<reference evidence="3 4" key="2">
    <citation type="submission" date="2020-07" db="EMBL/GenBank/DDBJ databases">
        <title>Bacterial metabolism rescues the inhibition of intestinal drug absorption by food and drug additives.</title>
        <authorList>
            <person name="Zou L."/>
            <person name="Spanogiannopoulos P."/>
            <person name="Chien H.-C."/>
            <person name="Pieper L.M."/>
            <person name="Cai W."/>
            <person name="Khuri N."/>
            <person name="Pottel J."/>
            <person name="Vora B."/>
            <person name="Ni Z."/>
            <person name="Tsakalozou E."/>
            <person name="Zhang W."/>
            <person name="Shoichet B.K."/>
            <person name="Giacomini K.M."/>
            <person name="Turnbaugh P.J."/>
        </authorList>
    </citation>
    <scope>NUCLEOTIDE SEQUENCE [LARGE SCALE GENOMIC DNA]</scope>
    <source>
        <strain evidence="3 4">F22</strain>
    </source>
</reference>
<feature type="transmembrane region" description="Helical" evidence="1">
    <location>
        <begin position="304"/>
        <end position="326"/>
    </location>
</feature>
<dbReference type="AlphaFoldDB" id="A0A849XLB8"/>
<reference evidence="3 4" key="1">
    <citation type="submission" date="2020-04" db="EMBL/GenBank/DDBJ databases">
        <authorList>
            <person name="Pieper L."/>
        </authorList>
    </citation>
    <scope>NUCLEOTIDE SEQUENCE [LARGE SCALE GENOMIC DNA]</scope>
    <source>
        <strain evidence="3 4">F22</strain>
    </source>
</reference>
<keyword evidence="1" id="KW-0472">Membrane</keyword>
<dbReference type="EMBL" id="JABWDC010000001">
    <property type="protein sequence ID" value="NUN85101.1"/>
    <property type="molecule type" value="Genomic_DNA"/>
</dbReference>
<keyword evidence="1" id="KW-0812">Transmembrane</keyword>
<dbReference type="Pfam" id="PF07158">
    <property type="entry name" value="MatC_N"/>
    <property type="match status" value="1"/>
</dbReference>
<feature type="transmembrane region" description="Helical" evidence="1">
    <location>
        <begin position="117"/>
        <end position="139"/>
    </location>
</feature>
<feature type="transmembrane region" description="Helical" evidence="1">
    <location>
        <begin position="219"/>
        <end position="252"/>
    </location>
</feature>
<feature type="transmembrane region" description="Helical" evidence="1">
    <location>
        <begin position="91"/>
        <end position="111"/>
    </location>
</feature>
<feature type="transmembrane region" description="Helical" evidence="1">
    <location>
        <begin position="389"/>
        <end position="416"/>
    </location>
</feature>
<dbReference type="InterPro" id="IPR009827">
    <property type="entry name" value="MatC_N"/>
</dbReference>
<evidence type="ECO:0000256" key="1">
    <source>
        <dbReference type="SAM" id="Phobius"/>
    </source>
</evidence>
<name>A0A849XLB8_9FIRM</name>
<dbReference type="Proteomes" id="UP000554488">
    <property type="component" value="Unassembled WGS sequence"/>
</dbReference>
<evidence type="ECO:0000313" key="4">
    <source>
        <dbReference type="Proteomes" id="UP000554488"/>
    </source>
</evidence>
<gene>
    <name evidence="3" type="ORF">HUU93_00545</name>
</gene>
<organism evidence="3 4">
    <name type="scientific">Coprococcus comes</name>
    <dbReference type="NCBI Taxonomy" id="410072"/>
    <lineage>
        <taxon>Bacteria</taxon>
        <taxon>Bacillati</taxon>
        <taxon>Bacillota</taxon>
        <taxon>Clostridia</taxon>
        <taxon>Lachnospirales</taxon>
        <taxon>Lachnospiraceae</taxon>
        <taxon>Coprococcus</taxon>
    </lineage>
</organism>
<comment type="caution">
    <text evidence="3">The sequence shown here is derived from an EMBL/GenBank/DDBJ whole genome shotgun (WGS) entry which is preliminary data.</text>
</comment>
<evidence type="ECO:0000313" key="3">
    <source>
        <dbReference type="EMBL" id="NUN85101.1"/>
    </source>
</evidence>
<protein>
    <submittedName>
        <fullName evidence="3">Citrate transporter</fullName>
    </submittedName>
</protein>
<evidence type="ECO:0000259" key="2">
    <source>
        <dbReference type="Pfam" id="PF07158"/>
    </source>
</evidence>
<feature type="transmembrane region" description="Helical" evidence="1">
    <location>
        <begin position="264"/>
        <end position="284"/>
    </location>
</feature>
<accession>A0A849XLB8</accession>
<keyword evidence="1" id="KW-1133">Transmembrane helix</keyword>
<feature type="transmembrane region" description="Helical" evidence="1">
    <location>
        <begin position="173"/>
        <end position="194"/>
    </location>
</feature>
<sequence length="417" mass="43775">MNLGIISLIALLAAIIIGFVRNANVGILCMGFSMVLGLVFGLDAKEILSGFSSSLFIQMVGITYLFAIINSNGTLELLARKMVRLVGKKKALIPFVMYILGFLICAVGPGAIPSLAIIPVIAIPVAVSAGINPIMTAIIGDLGVMSGRMSPLTPEAAVVRELMEDQGLVGNTIPIMIGMTITALIVVVLVYIYYKGWKVEKHEEEKEEVLPKFNGKQWLSLAGLIILAVGVLFFSWNVGLTGFLVGSVLIVLGCGEEKKAIKGIPWNVILMVLGVGILMNVISLSGGIDIMVSALEKIMGHRTAAMIMAVTAGFMSFFSSGLGVVFPTLIPTATGLASGLGVGAVELVTVIVIGGTVSGFTPISTTGALVMAGVAQQENAEEKFPQNRLFVELFAVSFIALAVLAIMAVIGVYGWIA</sequence>
<dbReference type="RefSeq" id="WP_175305130.1">
    <property type="nucleotide sequence ID" value="NZ_JABWDC010000001.1"/>
</dbReference>